<evidence type="ECO:0000256" key="3">
    <source>
        <dbReference type="ARBA" id="ARBA00022989"/>
    </source>
</evidence>
<comment type="subcellular location">
    <subcellularLocation>
        <location evidence="1">Membrane</location>
        <topology evidence="1">Multi-pass membrane protein</topology>
    </subcellularLocation>
</comment>
<keyword evidence="7" id="KW-1185">Reference proteome</keyword>
<feature type="transmembrane region" description="Helical" evidence="5">
    <location>
        <begin position="106"/>
        <end position="126"/>
    </location>
</feature>
<gene>
    <name evidence="6" type="ORF">BJX68DRAFT_266698</name>
</gene>
<evidence type="ECO:0000256" key="1">
    <source>
        <dbReference type="ARBA" id="ARBA00004141"/>
    </source>
</evidence>
<feature type="transmembrane region" description="Helical" evidence="5">
    <location>
        <begin position="12"/>
        <end position="29"/>
    </location>
</feature>
<proteinExistence type="predicted"/>
<keyword evidence="2 5" id="KW-0812">Transmembrane</keyword>
<dbReference type="PANTHER" id="PTHR42718:SF1">
    <property type="entry name" value="LOW AFFINITY AMMONIUM TRANSPORTER"/>
    <property type="match status" value="1"/>
</dbReference>
<name>A0ABR4KDY4_9EURO</name>
<reference evidence="6 7" key="1">
    <citation type="submission" date="2024-07" db="EMBL/GenBank/DDBJ databases">
        <title>Section-level genome sequencing and comparative genomics of Aspergillus sections Usti and Cavernicolus.</title>
        <authorList>
            <consortium name="Lawrence Berkeley National Laboratory"/>
            <person name="Nybo J.L."/>
            <person name="Vesth T.C."/>
            <person name="Theobald S."/>
            <person name="Frisvad J.C."/>
            <person name="Larsen T.O."/>
            <person name="Kjaerboelling I."/>
            <person name="Rothschild-Mancinelli K."/>
            <person name="Lyhne E.K."/>
            <person name="Kogle M.E."/>
            <person name="Barry K."/>
            <person name="Clum A."/>
            <person name="Na H."/>
            <person name="Ledsgaard L."/>
            <person name="Lin J."/>
            <person name="Lipzen A."/>
            <person name="Kuo A."/>
            <person name="Riley R."/>
            <person name="Mondo S."/>
            <person name="LaButti K."/>
            <person name="Haridas S."/>
            <person name="Pangalinan J."/>
            <person name="Salamov A.A."/>
            <person name="Simmons B.A."/>
            <person name="Magnuson J.K."/>
            <person name="Chen J."/>
            <person name="Drula E."/>
            <person name="Henrissat B."/>
            <person name="Wiebenga A."/>
            <person name="Lubbers R.J."/>
            <person name="Gomes A.C."/>
            <person name="Macurrencykelacurrency M.R."/>
            <person name="Stajich J."/>
            <person name="Grigoriev I.V."/>
            <person name="Mortensen U.H."/>
            <person name="De vries R.P."/>
            <person name="Baker S.E."/>
            <person name="Andersen M.R."/>
        </authorList>
    </citation>
    <scope>NUCLEOTIDE SEQUENCE [LARGE SCALE GENOMIC DNA]</scope>
    <source>
        <strain evidence="6 7">CBS 756.74</strain>
    </source>
</reference>
<sequence>MRTNNIWQRIDIFSLMTGVSALLFFNFAWKQGPAVGRPTRYTYTLMITGIALFAVFVLVEKRVSTHPLIPSGSSHLSALFTVACLSAGWLSFDILVFYAANLLETLRALTVMLIAMTAFLTGAILLGTVRVHQTYWAQTLIGILFLPWRRGISFPAATIIMHRAIPLQMRVLRRRWLIRL</sequence>
<dbReference type="GeneID" id="98160753"/>
<evidence type="ECO:0000313" key="7">
    <source>
        <dbReference type="Proteomes" id="UP001610444"/>
    </source>
</evidence>
<feature type="transmembrane region" description="Helical" evidence="5">
    <location>
        <begin position="41"/>
        <end position="59"/>
    </location>
</feature>
<evidence type="ECO:0000256" key="2">
    <source>
        <dbReference type="ARBA" id="ARBA00022692"/>
    </source>
</evidence>
<comment type="caution">
    <text evidence="6">The sequence shown here is derived from an EMBL/GenBank/DDBJ whole genome shotgun (WGS) entry which is preliminary data.</text>
</comment>
<dbReference type="EMBL" id="JBFXLR010000020">
    <property type="protein sequence ID" value="KAL2850490.1"/>
    <property type="molecule type" value="Genomic_DNA"/>
</dbReference>
<dbReference type="RefSeq" id="XP_070899359.1">
    <property type="nucleotide sequence ID" value="XM_071045589.1"/>
</dbReference>
<feature type="transmembrane region" description="Helical" evidence="5">
    <location>
        <begin position="79"/>
        <end position="100"/>
    </location>
</feature>
<organism evidence="6 7">
    <name type="scientific">Aspergillus pseudodeflectus</name>
    <dbReference type="NCBI Taxonomy" id="176178"/>
    <lineage>
        <taxon>Eukaryota</taxon>
        <taxon>Fungi</taxon>
        <taxon>Dikarya</taxon>
        <taxon>Ascomycota</taxon>
        <taxon>Pezizomycotina</taxon>
        <taxon>Eurotiomycetes</taxon>
        <taxon>Eurotiomycetidae</taxon>
        <taxon>Eurotiales</taxon>
        <taxon>Aspergillaceae</taxon>
        <taxon>Aspergillus</taxon>
        <taxon>Aspergillus subgen. Nidulantes</taxon>
    </lineage>
</organism>
<dbReference type="Proteomes" id="UP001610444">
    <property type="component" value="Unassembled WGS sequence"/>
</dbReference>
<protein>
    <submittedName>
        <fullName evidence="6">Uncharacterized protein</fullName>
    </submittedName>
</protein>
<evidence type="ECO:0000256" key="5">
    <source>
        <dbReference type="SAM" id="Phobius"/>
    </source>
</evidence>
<evidence type="ECO:0000256" key="4">
    <source>
        <dbReference type="ARBA" id="ARBA00023136"/>
    </source>
</evidence>
<keyword evidence="3 5" id="KW-1133">Transmembrane helix</keyword>
<keyword evidence="4 5" id="KW-0472">Membrane</keyword>
<evidence type="ECO:0000313" key="6">
    <source>
        <dbReference type="EMBL" id="KAL2850490.1"/>
    </source>
</evidence>
<accession>A0ABR4KDY4</accession>
<dbReference type="PANTHER" id="PTHR42718">
    <property type="entry name" value="MAJOR FACILITATOR SUPERFAMILY MULTIDRUG TRANSPORTER MFSC"/>
    <property type="match status" value="1"/>
</dbReference>